<dbReference type="Proteomes" id="UP000749559">
    <property type="component" value="Unassembled WGS sequence"/>
</dbReference>
<dbReference type="AlphaFoldDB" id="A0A8S4NIB5"/>
<reference evidence="1" key="1">
    <citation type="submission" date="2022-03" db="EMBL/GenBank/DDBJ databases">
        <authorList>
            <person name="Martin C."/>
        </authorList>
    </citation>
    <scope>NUCLEOTIDE SEQUENCE</scope>
</reference>
<dbReference type="Gene3D" id="1.25.40.10">
    <property type="entry name" value="Tetratricopeptide repeat domain"/>
    <property type="match status" value="1"/>
</dbReference>
<keyword evidence="2" id="KW-1185">Reference proteome</keyword>
<proteinExistence type="predicted"/>
<gene>
    <name evidence="1" type="ORF">OFUS_LOCUS7863</name>
</gene>
<feature type="non-terminal residue" evidence="1">
    <location>
        <position position="1"/>
    </location>
</feature>
<evidence type="ECO:0000313" key="2">
    <source>
        <dbReference type="Proteomes" id="UP000749559"/>
    </source>
</evidence>
<name>A0A8S4NIB5_OWEFU</name>
<dbReference type="SUPFAM" id="SSF48452">
    <property type="entry name" value="TPR-like"/>
    <property type="match status" value="1"/>
</dbReference>
<protein>
    <submittedName>
        <fullName evidence="1">Uncharacterized protein</fullName>
    </submittedName>
</protein>
<sequence length="310" mass="35049">MLKAVGTQPLYDASLLNHAMAYLLIRKREKAKEYLGKANAEYLKQEKPVDHSKLILQILLNMYINDAYKSKEFLNLGPRVIDNSNSDVVITLGNALIQRGEPNEAEKVLKECAKKYGTDECYKLLTIALVNNRKGEELQKIRTKKPELQLKEDLKDDVYAAITQWQQQIEVFRKYKPKTLQRKEFYGYIDICSLAAAGTTGIVMIVESLYGNNEAILCNKQLKIMKTLNTTGEPYSVISTPDCKGVAVLCRRRDYTWTVQVFNTSGDHKRDIPLQDTIKAEALAVNSIGQMMIADGSNASLVFINWQSGK</sequence>
<comment type="caution">
    <text evidence="1">The sequence shown here is derived from an EMBL/GenBank/DDBJ whole genome shotgun (WGS) entry which is preliminary data.</text>
</comment>
<accession>A0A8S4NIB5</accession>
<evidence type="ECO:0000313" key="1">
    <source>
        <dbReference type="EMBL" id="CAH1781268.1"/>
    </source>
</evidence>
<dbReference type="EMBL" id="CAIIXF020000004">
    <property type="protein sequence ID" value="CAH1781268.1"/>
    <property type="molecule type" value="Genomic_DNA"/>
</dbReference>
<dbReference type="InterPro" id="IPR011990">
    <property type="entry name" value="TPR-like_helical_dom_sf"/>
</dbReference>
<organism evidence="1 2">
    <name type="scientific">Owenia fusiformis</name>
    <name type="common">Polychaete worm</name>
    <dbReference type="NCBI Taxonomy" id="6347"/>
    <lineage>
        <taxon>Eukaryota</taxon>
        <taxon>Metazoa</taxon>
        <taxon>Spiralia</taxon>
        <taxon>Lophotrochozoa</taxon>
        <taxon>Annelida</taxon>
        <taxon>Polychaeta</taxon>
        <taxon>Sedentaria</taxon>
        <taxon>Canalipalpata</taxon>
        <taxon>Sabellida</taxon>
        <taxon>Oweniida</taxon>
        <taxon>Oweniidae</taxon>
        <taxon>Owenia</taxon>
    </lineage>
</organism>